<feature type="active site" description="Proton acceptor" evidence="3">
    <location>
        <position position="68"/>
    </location>
</feature>
<keyword evidence="3" id="KW-0963">Cytoplasm</keyword>
<accession>A0ABV1J585</accession>
<evidence type="ECO:0000256" key="2">
    <source>
        <dbReference type="ARBA" id="ARBA00022801"/>
    </source>
</evidence>
<comment type="cofactor">
    <cofactor evidence="1 3">
        <name>a divalent metal cation</name>
        <dbReference type="ChEBI" id="CHEBI:60240"/>
    </cofactor>
</comment>
<dbReference type="PANTHER" id="PTHR43213">
    <property type="entry name" value="BIFUNCTIONAL DTTP/UTP PYROPHOSPHATASE/METHYLTRANSFERASE PROTEIN-RELATED"/>
    <property type="match status" value="1"/>
</dbReference>
<comment type="function">
    <text evidence="3">Nucleoside triphosphate pyrophosphatase that hydrolyzes dTTP and UTP. May have a dual role in cell division arrest and in preventing the incorporation of modified nucleotides into cellular nucleic acids.</text>
</comment>
<evidence type="ECO:0000313" key="4">
    <source>
        <dbReference type="EMBL" id="MEQ3353344.1"/>
    </source>
</evidence>
<gene>
    <name evidence="4" type="ORF">AAA081_03370</name>
</gene>
<dbReference type="InterPro" id="IPR003697">
    <property type="entry name" value="Maf-like"/>
</dbReference>
<dbReference type="HAMAP" id="MF_00528">
    <property type="entry name" value="Maf"/>
    <property type="match status" value="1"/>
</dbReference>
<feature type="site" description="Important for substrate specificity" evidence="3">
    <location>
        <position position="69"/>
    </location>
</feature>
<dbReference type="Gene3D" id="3.90.950.10">
    <property type="match status" value="1"/>
</dbReference>
<evidence type="ECO:0000313" key="5">
    <source>
        <dbReference type="Proteomes" id="UP001481872"/>
    </source>
</evidence>
<comment type="catalytic activity">
    <reaction evidence="3">
        <text>UTP + H2O = UMP + diphosphate + H(+)</text>
        <dbReference type="Rhea" id="RHEA:29395"/>
        <dbReference type="ChEBI" id="CHEBI:15377"/>
        <dbReference type="ChEBI" id="CHEBI:15378"/>
        <dbReference type="ChEBI" id="CHEBI:33019"/>
        <dbReference type="ChEBI" id="CHEBI:46398"/>
        <dbReference type="ChEBI" id="CHEBI:57865"/>
        <dbReference type="EC" id="3.6.1.9"/>
    </reaction>
</comment>
<evidence type="ECO:0000256" key="1">
    <source>
        <dbReference type="ARBA" id="ARBA00001968"/>
    </source>
</evidence>
<organism evidence="4 5">
    <name type="scientific">Aedoeadaptatus acetigenes</name>
    <dbReference type="NCBI Taxonomy" id="2981723"/>
    <lineage>
        <taxon>Bacteria</taxon>
        <taxon>Bacillati</taxon>
        <taxon>Bacillota</taxon>
        <taxon>Tissierellia</taxon>
        <taxon>Tissierellales</taxon>
        <taxon>Peptoniphilaceae</taxon>
        <taxon>Aedoeadaptatus</taxon>
    </lineage>
</organism>
<feature type="site" description="Important for substrate specificity" evidence="3">
    <location>
        <position position="11"/>
    </location>
</feature>
<reference evidence="4 5" key="1">
    <citation type="submission" date="2024-04" db="EMBL/GenBank/DDBJ databases">
        <title>Human intestinal bacterial collection.</title>
        <authorList>
            <person name="Pauvert C."/>
            <person name="Hitch T.C.A."/>
            <person name="Clavel T."/>
        </authorList>
    </citation>
    <scope>NUCLEOTIDE SEQUENCE [LARGE SCALE GENOMIC DNA]</scope>
    <source>
        <strain evidence="4 5">CLA-SR-H026</strain>
    </source>
</reference>
<sequence length="188" mass="21246">MSLVLASSSPRRKKLLEDGGFTFEIEKPSYDERHLRLSPAEIYTMQLALQKAMSVKEKRPEDVIVAVDTVVVLGEKILGKPKDRAEAEEMLRAMKGRRHRVISAYAVLGEEKYVDYDQSFVCFEDFTEAQMKAYLDKNTYMDKAGAYGVQEIDEFKITVEGALDTVIGMHVASIEAQLKGMKGADRER</sequence>
<comment type="caution">
    <text evidence="3">Lacks conserved residue(s) required for the propagation of feature annotation.</text>
</comment>
<name>A0ABV1J585_9FIRM</name>
<dbReference type="GO" id="GO:0016787">
    <property type="term" value="F:hydrolase activity"/>
    <property type="evidence" value="ECO:0007669"/>
    <property type="project" value="UniProtKB-KW"/>
</dbReference>
<dbReference type="PIRSF" id="PIRSF006305">
    <property type="entry name" value="Maf"/>
    <property type="match status" value="1"/>
</dbReference>
<dbReference type="Pfam" id="PF02545">
    <property type="entry name" value="Maf"/>
    <property type="match status" value="1"/>
</dbReference>
<keyword evidence="5" id="KW-1185">Reference proteome</keyword>
<comment type="subcellular location">
    <subcellularLocation>
        <location evidence="3">Cytoplasm</location>
    </subcellularLocation>
</comment>
<proteinExistence type="inferred from homology"/>
<dbReference type="Proteomes" id="UP001481872">
    <property type="component" value="Unassembled WGS sequence"/>
</dbReference>
<comment type="similarity">
    <text evidence="3">Belongs to the Maf family. YhdE subfamily.</text>
</comment>
<keyword evidence="2 3" id="KW-0378">Hydrolase</keyword>
<dbReference type="SUPFAM" id="SSF52972">
    <property type="entry name" value="ITPase-like"/>
    <property type="match status" value="1"/>
</dbReference>
<dbReference type="PANTHER" id="PTHR43213:SF5">
    <property type="entry name" value="BIFUNCTIONAL DTTP_UTP PYROPHOSPHATASE_METHYLTRANSFERASE PROTEIN-RELATED"/>
    <property type="match status" value="1"/>
</dbReference>
<comment type="catalytic activity">
    <reaction evidence="3">
        <text>dTTP + H2O = dTMP + diphosphate + H(+)</text>
        <dbReference type="Rhea" id="RHEA:28534"/>
        <dbReference type="ChEBI" id="CHEBI:15377"/>
        <dbReference type="ChEBI" id="CHEBI:15378"/>
        <dbReference type="ChEBI" id="CHEBI:33019"/>
        <dbReference type="ChEBI" id="CHEBI:37568"/>
        <dbReference type="ChEBI" id="CHEBI:63528"/>
        <dbReference type="EC" id="3.6.1.9"/>
    </reaction>
</comment>
<protein>
    <recommendedName>
        <fullName evidence="3">dTTP/UTP pyrophosphatase</fullName>
        <shortName evidence="3">dTTPase/UTPase</shortName>
        <ecNumber evidence="3">3.6.1.9</ecNumber>
    </recommendedName>
    <alternativeName>
        <fullName evidence="3">Nucleoside triphosphate pyrophosphatase</fullName>
    </alternativeName>
    <alternativeName>
        <fullName evidence="3">Nucleotide pyrophosphatase</fullName>
        <shortName evidence="3">Nucleotide PPase</shortName>
    </alternativeName>
</protein>
<comment type="caution">
    <text evidence="4">The sequence shown here is derived from an EMBL/GenBank/DDBJ whole genome shotgun (WGS) entry which is preliminary data.</text>
</comment>
<dbReference type="RefSeq" id="WP_349053701.1">
    <property type="nucleotide sequence ID" value="NZ_JBBNPS010000006.1"/>
</dbReference>
<dbReference type="EMBL" id="JBBNPS010000006">
    <property type="protein sequence ID" value="MEQ3353344.1"/>
    <property type="molecule type" value="Genomic_DNA"/>
</dbReference>
<feature type="site" description="Important for substrate specificity" evidence="3">
    <location>
        <position position="150"/>
    </location>
</feature>
<keyword evidence="3" id="KW-0546">Nucleotide metabolism</keyword>
<dbReference type="EC" id="3.6.1.9" evidence="3"/>
<evidence type="ECO:0000256" key="3">
    <source>
        <dbReference type="HAMAP-Rule" id="MF_00528"/>
    </source>
</evidence>
<dbReference type="InterPro" id="IPR029001">
    <property type="entry name" value="ITPase-like_fam"/>
</dbReference>
<dbReference type="NCBIfam" id="TIGR00172">
    <property type="entry name" value="maf"/>
    <property type="match status" value="1"/>
</dbReference>